<dbReference type="SMART" id="SM00327">
    <property type="entry name" value="VWA"/>
    <property type="match status" value="1"/>
</dbReference>
<sequence length="612" mass="70231">MAFTLELEEWVGSVWHRFITRRASVDFPEARVELVPRQRSLQVLFRATGGAPHLGVEAVSDRDLLLRRNLLQQIAGTCKQVPLACCDGDNLRLPASLAAFPDVGLNEELYRWLALLAAQSGPMKHWGRDNQCWTLAVLKRYPALRPRYRRLVDAHLSLRPDPATLNPAEAALERALCQALREPGSVEHFPRSERAAWPLPLWLYPPQHLANPQAANLEESEQYLATPPGEQQGGRKRAERIDDATRDGGLLIVRLENLFSWTEHVDLDRWADDSEDPDAARVAEDLDQLTLSRTRLRKGGGLKLHLDLPPADVDDIPLGAGILLPEWDYRKQRLQDDFVSLQTFTPRDCQPQPLPARLRSSAQRLRRQFEHLRNDRQWLRQQTQGSELDLQAWLDFHVERQHGQCSERGLFMDQRQTRRDLACLLLADLSMSTDAHLNDEHRVIDVIRDSLLLFGETLSVLGDDFALYGFSSLRRQQVRMHELKAFNQRYDDHTRGRIQGLKPGYYTRMGAAIRQATQRLAGCKRRRKLLLLLSDGKPNDLDLYEGRYGVEDTRQAVLEARRQGLTPFCITIDREAGDYLPYMFGANGYTLIRQPEQLPLRLPQLYRQLTQD</sequence>
<evidence type="ECO:0000313" key="2">
    <source>
        <dbReference type="EMBL" id="AEA69475.1"/>
    </source>
</evidence>
<dbReference type="CDD" id="cd01454">
    <property type="entry name" value="vWA_norD_type"/>
    <property type="match status" value="1"/>
</dbReference>
<dbReference type="InterPro" id="IPR051928">
    <property type="entry name" value="NorD/CobT"/>
</dbReference>
<dbReference type="PANTHER" id="PTHR41248:SF1">
    <property type="entry name" value="NORD PROTEIN"/>
    <property type="match status" value="1"/>
</dbReference>
<reference key="2">
    <citation type="submission" date="2011-03" db="EMBL/GenBank/DDBJ databases">
        <title>Complete Genome Sequence of a beneficial plant roots-associated bacterium Pseudomonas brassicacearum.</title>
        <authorList>
            <person name="Ortet P."/>
            <person name="Barakat M."/>
            <person name="Lalaouna D."/>
            <person name="Fochesato S."/>
            <person name="Barbe V."/>
            <person name="Santaella C."/>
            <person name="Heulin T."/>
            <person name="Achouak W."/>
        </authorList>
    </citation>
    <scope>NUCLEOTIDE SEQUENCE</scope>
    <source>
        <strain>NFM421</strain>
    </source>
</reference>
<evidence type="ECO:0000313" key="3">
    <source>
        <dbReference type="Proteomes" id="UP000006692"/>
    </source>
</evidence>
<dbReference type="AlphaFoldDB" id="F2K7G4"/>
<dbReference type="KEGG" id="pba:PSEBR_a3166"/>
<dbReference type="HOGENOM" id="CLU_024042_0_0_6"/>
<reference evidence="2 3" key="1">
    <citation type="journal article" date="2011" name="J. Bacteriol.">
        <title>Complete genome sequence of a beneficial plant root-associated bacterium, Pseudomonas brassicacearum.</title>
        <authorList>
            <person name="Ortet P."/>
            <person name="Barakat M."/>
            <person name="Lalaouna D."/>
            <person name="Fochesato S."/>
            <person name="Barbe V."/>
            <person name="Vacherie B."/>
            <person name="Santaella C."/>
            <person name="Heulin T."/>
            <person name="Achouak W."/>
        </authorList>
    </citation>
    <scope>NUCLEOTIDE SEQUENCE [LARGE SCALE GENOMIC DNA]</scope>
    <source>
        <strain evidence="2 3">NFM421</strain>
    </source>
</reference>
<dbReference type="InterPro" id="IPR002035">
    <property type="entry name" value="VWF_A"/>
</dbReference>
<name>F2K7G4_PSEBN</name>
<dbReference type="EMBL" id="CP002585">
    <property type="protein sequence ID" value="AEA69475.1"/>
    <property type="molecule type" value="Genomic_DNA"/>
</dbReference>
<dbReference type="PROSITE" id="PS50234">
    <property type="entry name" value="VWFA"/>
    <property type="match status" value="1"/>
</dbReference>
<accession>F2K7G4</accession>
<proteinExistence type="predicted"/>
<protein>
    <submittedName>
        <fullName evidence="2">Putative dinitrification protein (NorD)</fullName>
    </submittedName>
</protein>
<organism evidence="2 3">
    <name type="scientific">Pseudomonas brassicacearum (strain NFM421)</name>
    <dbReference type="NCBI Taxonomy" id="994484"/>
    <lineage>
        <taxon>Bacteria</taxon>
        <taxon>Pseudomonadati</taxon>
        <taxon>Pseudomonadota</taxon>
        <taxon>Gammaproteobacteria</taxon>
        <taxon>Pseudomonadales</taxon>
        <taxon>Pseudomonadaceae</taxon>
        <taxon>Pseudomonas</taxon>
    </lineage>
</organism>
<feature type="domain" description="VWFA" evidence="1">
    <location>
        <begin position="420"/>
        <end position="609"/>
    </location>
</feature>
<dbReference type="Gene3D" id="3.40.50.410">
    <property type="entry name" value="von Willebrand factor, type A domain"/>
    <property type="match status" value="1"/>
</dbReference>
<dbReference type="Proteomes" id="UP000006692">
    <property type="component" value="Chromosome"/>
</dbReference>
<dbReference type="PANTHER" id="PTHR41248">
    <property type="entry name" value="NORD PROTEIN"/>
    <property type="match status" value="1"/>
</dbReference>
<dbReference type="Pfam" id="PF00092">
    <property type="entry name" value="VWA"/>
    <property type="match status" value="1"/>
</dbReference>
<dbReference type="STRING" id="994484.PSEBR_a3166"/>
<dbReference type="InterPro" id="IPR036465">
    <property type="entry name" value="vWFA_dom_sf"/>
</dbReference>
<dbReference type="RefSeq" id="WP_003202491.1">
    <property type="nucleotide sequence ID" value="NC_015379.1"/>
</dbReference>
<gene>
    <name evidence="2" type="ORF">PSEBR_a3166</name>
</gene>
<dbReference type="SUPFAM" id="SSF53300">
    <property type="entry name" value="vWA-like"/>
    <property type="match status" value="1"/>
</dbReference>
<evidence type="ECO:0000259" key="1">
    <source>
        <dbReference type="PROSITE" id="PS50234"/>
    </source>
</evidence>